<proteinExistence type="predicted"/>
<keyword evidence="5" id="KW-1185">Reference proteome</keyword>
<dbReference type="EnsemblMetazoa" id="CapteT222294">
    <property type="protein sequence ID" value="CapteP222294"/>
    <property type="gene ID" value="CapteG222294"/>
</dbReference>
<name>R7TUC7_CAPTE</name>
<gene>
    <name evidence="3" type="ORF">CAPTEDRAFT_222294</name>
</gene>
<evidence type="ECO:0000313" key="5">
    <source>
        <dbReference type="Proteomes" id="UP000014760"/>
    </source>
</evidence>
<evidence type="ECO:0000313" key="4">
    <source>
        <dbReference type="EnsemblMetazoa" id="CapteP222294"/>
    </source>
</evidence>
<evidence type="ECO:0000256" key="1">
    <source>
        <dbReference type="SAM" id="MobiDB-lite"/>
    </source>
</evidence>
<feature type="transmembrane region" description="Helical" evidence="2">
    <location>
        <begin position="60"/>
        <end position="80"/>
    </location>
</feature>
<sequence>MMEPSIERIHVDLLSWRQDTHLHRMLHSVQCSVALSTGVLVIGVIITVVSLKDYEDDSKIFLVGPVLMTVGILGMTRAIIHHFKQRELRRSGRRRRRRQREGVANIRQRHESEAAICLTPPLGDELPYPDEPPPYDAVSAIGASVHVTMPALPPYEEGLSNPALDLNYAPPPAYDEIMGTPSVYATAATASHGEASGVAAPPPQQQQQPPKTEHDAEAPPEACGSQATSPQCASKSDHETAPSNQKACDTFACETELKGSQPCEDNS</sequence>
<dbReference type="AlphaFoldDB" id="R7TUC7"/>
<protein>
    <submittedName>
        <fullName evidence="3 4">Uncharacterized protein</fullName>
    </submittedName>
</protein>
<dbReference type="EMBL" id="AMQN01002204">
    <property type="status" value="NOT_ANNOTATED_CDS"/>
    <property type="molecule type" value="Genomic_DNA"/>
</dbReference>
<reference evidence="5" key="1">
    <citation type="submission" date="2012-12" db="EMBL/GenBank/DDBJ databases">
        <authorList>
            <person name="Hellsten U."/>
            <person name="Grimwood J."/>
            <person name="Chapman J.A."/>
            <person name="Shapiro H."/>
            <person name="Aerts A."/>
            <person name="Otillar R.P."/>
            <person name="Terry A.Y."/>
            <person name="Boore J.L."/>
            <person name="Simakov O."/>
            <person name="Marletaz F."/>
            <person name="Cho S.-J."/>
            <person name="Edsinger-Gonzales E."/>
            <person name="Havlak P."/>
            <person name="Kuo D.-H."/>
            <person name="Larsson T."/>
            <person name="Lv J."/>
            <person name="Arendt D."/>
            <person name="Savage R."/>
            <person name="Osoegawa K."/>
            <person name="de Jong P."/>
            <person name="Lindberg D.R."/>
            <person name="Seaver E.C."/>
            <person name="Weisblat D.A."/>
            <person name="Putnam N.H."/>
            <person name="Grigoriev I.V."/>
            <person name="Rokhsar D.S."/>
        </authorList>
    </citation>
    <scope>NUCLEOTIDE SEQUENCE</scope>
    <source>
        <strain evidence="5">I ESC-2004</strain>
    </source>
</reference>
<keyword evidence="2" id="KW-1133">Transmembrane helix</keyword>
<feature type="region of interest" description="Disordered" evidence="1">
    <location>
        <begin position="189"/>
        <end position="246"/>
    </location>
</feature>
<keyword evidence="2" id="KW-0472">Membrane</keyword>
<organism evidence="3">
    <name type="scientific">Capitella teleta</name>
    <name type="common">Polychaete worm</name>
    <dbReference type="NCBI Taxonomy" id="283909"/>
    <lineage>
        <taxon>Eukaryota</taxon>
        <taxon>Metazoa</taxon>
        <taxon>Spiralia</taxon>
        <taxon>Lophotrochozoa</taxon>
        <taxon>Annelida</taxon>
        <taxon>Polychaeta</taxon>
        <taxon>Sedentaria</taxon>
        <taxon>Scolecida</taxon>
        <taxon>Capitellidae</taxon>
        <taxon>Capitella</taxon>
    </lineage>
</organism>
<accession>R7TUC7</accession>
<feature type="transmembrane region" description="Helical" evidence="2">
    <location>
        <begin position="25"/>
        <end position="48"/>
    </location>
</feature>
<keyword evidence="2" id="KW-0812">Transmembrane</keyword>
<evidence type="ECO:0000256" key="2">
    <source>
        <dbReference type="SAM" id="Phobius"/>
    </source>
</evidence>
<reference evidence="3 5" key="2">
    <citation type="journal article" date="2013" name="Nature">
        <title>Insights into bilaterian evolution from three spiralian genomes.</title>
        <authorList>
            <person name="Simakov O."/>
            <person name="Marletaz F."/>
            <person name="Cho S.J."/>
            <person name="Edsinger-Gonzales E."/>
            <person name="Havlak P."/>
            <person name="Hellsten U."/>
            <person name="Kuo D.H."/>
            <person name="Larsson T."/>
            <person name="Lv J."/>
            <person name="Arendt D."/>
            <person name="Savage R."/>
            <person name="Osoegawa K."/>
            <person name="de Jong P."/>
            <person name="Grimwood J."/>
            <person name="Chapman J.A."/>
            <person name="Shapiro H."/>
            <person name="Aerts A."/>
            <person name="Otillar R.P."/>
            <person name="Terry A.Y."/>
            <person name="Boore J.L."/>
            <person name="Grigoriev I.V."/>
            <person name="Lindberg D.R."/>
            <person name="Seaver E.C."/>
            <person name="Weisblat D.A."/>
            <person name="Putnam N.H."/>
            <person name="Rokhsar D.S."/>
        </authorList>
    </citation>
    <scope>NUCLEOTIDE SEQUENCE</scope>
    <source>
        <strain evidence="3 5">I ESC-2004</strain>
    </source>
</reference>
<dbReference type="HOGENOM" id="CLU_1042965_0_0_1"/>
<dbReference type="Proteomes" id="UP000014760">
    <property type="component" value="Unassembled WGS sequence"/>
</dbReference>
<evidence type="ECO:0000313" key="3">
    <source>
        <dbReference type="EMBL" id="ELT97192.1"/>
    </source>
</evidence>
<dbReference type="EMBL" id="KB308638">
    <property type="protein sequence ID" value="ELT97192.1"/>
    <property type="molecule type" value="Genomic_DNA"/>
</dbReference>
<dbReference type="OMA" id="ESHEYPR"/>
<feature type="compositionally biased region" description="Polar residues" evidence="1">
    <location>
        <begin position="225"/>
        <end position="234"/>
    </location>
</feature>
<reference evidence="4" key="3">
    <citation type="submission" date="2015-06" db="UniProtKB">
        <authorList>
            <consortium name="EnsemblMetazoa"/>
        </authorList>
    </citation>
    <scope>IDENTIFICATION</scope>
</reference>